<dbReference type="STRING" id="930992.A0A0C9ZXT6"/>
<dbReference type="GO" id="GO:0008843">
    <property type="term" value="F:endochitinase activity"/>
    <property type="evidence" value="ECO:0007669"/>
    <property type="project" value="UniProtKB-EC"/>
</dbReference>
<keyword evidence="5 7" id="KW-0326">Glycosidase</keyword>
<evidence type="ECO:0000313" key="11">
    <source>
        <dbReference type="EMBL" id="KIK42540.1"/>
    </source>
</evidence>
<keyword evidence="12" id="KW-1185">Reference proteome</keyword>
<evidence type="ECO:0000256" key="8">
    <source>
        <dbReference type="RuleBase" id="RU004453"/>
    </source>
</evidence>
<feature type="region of interest" description="Disordered" evidence="9">
    <location>
        <begin position="348"/>
        <end position="383"/>
    </location>
</feature>
<dbReference type="EMBL" id="KN835236">
    <property type="protein sequence ID" value="KIK42540.1"/>
    <property type="molecule type" value="Genomic_DNA"/>
</dbReference>
<dbReference type="AlphaFoldDB" id="A0A0C9ZXT6"/>
<dbReference type="PROSITE" id="PS51910">
    <property type="entry name" value="GH18_2"/>
    <property type="match status" value="1"/>
</dbReference>
<evidence type="ECO:0000256" key="9">
    <source>
        <dbReference type="SAM" id="MobiDB-lite"/>
    </source>
</evidence>
<evidence type="ECO:0000256" key="4">
    <source>
        <dbReference type="ARBA" id="ARBA00023277"/>
    </source>
</evidence>
<evidence type="ECO:0000256" key="5">
    <source>
        <dbReference type="ARBA" id="ARBA00023295"/>
    </source>
</evidence>
<evidence type="ECO:0000256" key="2">
    <source>
        <dbReference type="ARBA" id="ARBA00022801"/>
    </source>
</evidence>
<dbReference type="PANTHER" id="PTHR11177:SF317">
    <property type="entry name" value="CHITINASE 12-RELATED"/>
    <property type="match status" value="1"/>
</dbReference>
<sequence>MNYDLFDSIDFAFALPTADYNLIFDSPDAPALLRKLVTDAHASSTLVKLSIGGWTGSHYFSQAVSTAANRETFVKNIVATYSQYNLDGIDIDWEYPGQAGNQGNTESPSDEENMVEFLKLLRLRLPPNAKISAAVQDTPFAGRDGQPIKDTSEFAKCVDWILIMNYDTFQAATPPGPNAPLYDGCGSSSQPSQNAVAGYNAWTSTGFPANKIVLGIPGYGYVTNVGIDHLRQRRSPEAPRMHRLARRTTVNADDDHQIQFRDLVTKGILQRNSDGTYAAVPSSGFQRSWDKCSATPFLYSNTQTIPYDDPESLGLKGAFAKKTGMLGVNMFDVHGETDQWDLITATRKTTPASDSTSALGPSSGSPSPPSMAGNQQALGGPLA</sequence>
<proteinExistence type="inferred from homology"/>
<name>A0A0C9ZXT6_9AGAM</name>
<dbReference type="GO" id="GO:0006032">
    <property type="term" value="P:chitin catabolic process"/>
    <property type="evidence" value="ECO:0007669"/>
    <property type="project" value="UniProtKB-KW"/>
</dbReference>
<dbReference type="Gene3D" id="3.10.50.10">
    <property type="match status" value="1"/>
</dbReference>
<dbReference type="SMART" id="SM00636">
    <property type="entry name" value="Glyco_18"/>
    <property type="match status" value="1"/>
</dbReference>
<protein>
    <submittedName>
        <fullName evidence="11">Glycoside hydrolase family 18 protein</fullName>
    </submittedName>
</protein>
<dbReference type="GO" id="GO:0005576">
    <property type="term" value="C:extracellular region"/>
    <property type="evidence" value="ECO:0007669"/>
    <property type="project" value="TreeGrafter"/>
</dbReference>
<reference evidence="11 12" key="1">
    <citation type="submission" date="2014-04" db="EMBL/GenBank/DDBJ databases">
        <authorList>
            <consortium name="DOE Joint Genome Institute"/>
            <person name="Kuo A."/>
            <person name="Ruytinx J."/>
            <person name="Rineau F."/>
            <person name="Colpaert J."/>
            <person name="Kohler A."/>
            <person name="Nagy L.G."/>
            <person name="Floudas D."/>
            <person name="Copeland A."/>
            <person name="Barry K.W."/>
            <person name="Cichocki N."/>
            <person name="Veneault-Fourrey C."/>
            <person name="LaButti K."/>
            <person name="Lindquist E.A."/>
            <person name="Lipzen A."/>
            <person name="Lundell T."/>
            <person name="Morin E."/>
            <person name="Murat C."/>
            <person name="Sun H."/>
            <person name="Tunlid A."/>
            <person name="Henrissat B."/>
            <person name="Grigoriev I.V."/>
            <person name="Hibbett D.S."/>
            <person name="Martin F."/>
            <person name="Nordberg H.P."/>
            <person name="Cantor M.N."/>
            <person name="Hua S.X."/>
        </authorList>
    </citation>
    <scope>NUCLEOTIDE SEQUENCE [LARGE SCALE GENOMIC DNA]</scope>
    <source>
        <strain evidence="11 12">UH-Slu-Lm8-n1</strain>
    </source>
</reference>
<dbReference type="SUPFAM" id="SSF51445">
    <property type="entry name" value="(Trans)glycosidases"/>
    <property type="match status" value="1"/>
</dbReference>
<keyword evidence="6" id="KW-0624">Polysaccharide degradation</keyword>
<dbReference type="HOGENOM" id="CLU_002833_6_2_1"/>
<comment type="similarity">
    <text evidence="8">Belongs to the glycosyl hydrolase 18 family.</text>
</comment>
<accession>A0A0C9ZXT6</accession>
<keyword evidence="2 7" id="KW-0378">Hydrolase</keyword>
<dbReference type="InterPro" id="IPR029070">
    <property type="entry name" value="Chitinase_insertion_sf"/>
</dbReference>
<keyword evidence="3" id="KW-0146">Chitin degradation</keyword>
<reference evidence="12" key="2">
    <citation type="submission" date="2015-01" db="EMBL/GenBank/DDBJ databases">
        <title>Evolutionary Origins and Diversification of the Mycorrhizal Mutualists.</title>
        <authorList>
            <consortium name="DOE Joint Genome Institute"/>
            <consortium name="Mycorrhizal Genomics Consortium"/>
            <person name="Kohler A."/>
            <person name="Kuo A."/>
            <person name="Nagy L.G."/>
            <person name="Floudas D."/>
            <person name="Copeland A."/>
            <person name="Barry K.W."/>
            <person name="Cichocki N."/>
            <person name="Veneault-Fourrey C."/>
            <person name="LaButti K."/>
            <person name="Lindquist E.A."/>
            <person name="Lipzen A."/>
            <person name="Lundell T."/>
            <person name="Morin E."/>
            <person name="Murat C."/>
            <person name="Riley R."/>
            <person name="Ohm R."/>
            <person name="Sun H."/>
            <person name="Tunlid A."/>
            <person name="Henrissat B."/>
            <person name="Grigoriev I.V."/>
            <person name="Hibbett D.S."/>
            <person name="Martin F."/>
        </authorList>
    </citation>
    <scope>NUCLEOTIDE SEQUENCE [LARGE SCALE GENOMIC DNA]</scope>
    <source>
        <strain evidence="12">UH-Slu-Lm8-n1</strain>
    </source>
</reference>
<comment type="catalytic activity">
    <reaction evidence="1">
        <text>Random endo-hydrolysis of N-acetyl-beta-D-glucosaminide (1-&gt;4)-beta-linkages in chitin and chitodextrins.</text>
        <dbReference type="EC" id="3.2.1.14"/>
    </reaction>
</comment>
<organism evidence="11 12">
    <name type="scientific">Suillus luteus UH-Slu-Lm8-n1</name>
    <dbReference type="NCBI Taxonomy" id="930992"/>
    <lineage>
        <taxon>Eukaryota</taxon>
        <taxon>Fungi</taxon>
        <taxon>Dikarya</taxon>
        <taxon>Basidiomycota</taxon>
        <taxon>Agaricomycotina</taxon>
        <taxon>Agaricomycetes</taxon>
        <taxon>Agaricomycetidae</taxon>
        <taxon>Boletales</taxon>
        <taxon>Suillineae</taxon>
        <taxon>Suillaceae</taxon>
        <taxon>Suillus</taxon>
    </lineage>
</organism>
<feature type="domain" description="GH18" evidence="10">
    <location>
        <begin position="1"/>
        <end position="353"/>
    </location>
</feature>
<gene>
    <name evidence="11" type="ORF">CY34DRAFT_23941</name>
</gene>
<evidence type="ECO:0000259" key="10">
    <source>
        <dbReference type="PROSITE" id="PS51910"/>
    </source>
</evidence>
<keyword evidence="4" id="KW-0119">Carbohydrate metabolism</keyword>
<dbReference type="InterPro" id="IPR050314">
    <property type="entry name" value="Glycosyl_Hydrlase_18"/>
</dbReference>
<dbReference type="Proteomes" id="UP000054485">
    <property type="component" value="Unassembled WGS sequence"/>
</dbReference>
<dbReference type="GO" id="GO:0000272">
    <property type="term" value="P:polysaccharide catabolic process"/>
    <property type="evidence" value="ECO:0007669"/>
    <property type="project" value="UniProtKB-KW"/>
</dbReference>
<dbReference type="OrthoDB" id="73875at2759"/>
<dbReference type="InterPro" id="IPR001579">
    <property type="entry name" value="Glyco_hydro_18_chit_AS"/>
</dbReference>
<evidence type="ECO:0000313" key="12">
    <source>
        <dbReference type="Proteomes" id="UP000054485"/>
    </source>
</evidence>
<dbReference type="PROSITE" id="PS01095">
    <property type="entry name" value="GH18_1"/>
    <property type="match status" value="1"/>
</dbReference>
<dbReference type="Pfam" id="PF00704">
    <property type="entry name" value="Glyco_hydro_18"/>
    <property type="match status" value="1"/>
</dbReference>
<dbReference type="Gene3D" id="3.20.20.80">
    <property type="entry name" value="Glycosidases"/>
    <property type="match status" value="1"/>
</dbReference>
<dbReference type="InParanoid" id="A0A0C9ZXT6"/>
<evidence type="ECO:0000256" key="3">
    <source>
        <dbReference type="ARBA" id="ARBA00023024"/>
    </source>
</evidence>
<feature type="compositionally biased region" description="Low complexity" evidence="9">
    <location>
        <begin position="352"/>
        <end position="373"/>
    </location>
</feature>
<evidence type="ECO:0000256" key="6">
    <source>
        <dbReference type="ARBA" id="ARBA00023326"/>
    </source>
</evidence>
<dbReference type="PANTHER" id="PTHR11177">
    <property type="entry name" value="CHITINASE"/>
    <property type="match status" value="1"/>
</dbReference>
<dbReference type="GO" id="GO:0008061">
    <property type="term" value="F:chitin binding"/>
    <property type="evidence" value="ECO:0007669"/>
    <property type="project" value="InterPro"/>
</dbReference>
<evidence type="ECO:0000256" key="7">
    <source>
        <dbReference type="RuleBase" id="RU000489"/>
    </source>
</evidence>
<dbReference type="InterPro" id="IPR001223">
    <property type="entry name" value="Glyco_hydro18_cat"/>
</dbReference>
<dbReference type="InterPro" id="IPR011583">
    <property type="entry name" value="Chitinase_II/V-like_cat"/>
</dbReference>
<dbReference type="InterPro" id="IPR017853">
    <property type="entry name" value="GH"/>
</dbReference>
<evidence type="ECO:0000256" key="1">
    <source>
        <dbReference type="ARBA" id="ARBA00000822"/>
    </source>
</evidence>